<gene>
    <name evidence="6" type="ORF">HNQ47_001334</name>
</gene>
<proteinExistence type="inferred from homology"/>
<dbReference type="SUPFAM" id="SSF55826">
    <property type="entry name" value="YbaK/ProRS associated domain"/>
    <property type="match status" value="1"/>
</dbReference>
<dbReference type="InterPro" id="IPR036754">
    <property type="entry name" value="YbaK/aa-tRNA-synt-asso_dom_sf"/>
</dbReference>
<dbReference type="GO" id="GO:0016829">
    <property type="term" value="F:lyase activity"/>
    <property type="evidence" value="ECO:0007669"/>
    <property type="project" value="UniProtKB-KW"/>
</dbReference>
<keyword evidence="6" id="KW-0378">Hydrolase</keyword>
<evidence type="ECO:0000256" key="3">
    <source>
        <dbReference type="ARBA" id="ARBA00023239"/>
    </source>
</evidence>
<dbReference type="CDD" id="cd00002">
    <property type="entry name" value="YbaK_deacylase"/>
    <property type="match status" value="1"/>
</dbReference>
<accession>A0A7W8CXB5</accession>
<sequence length="161" mass="18366">MKQVKTNAMRLLDEAGIEYTAHSYTHKHNDPVDGISVAEKMGQPLEQVYKTLVTQTHDNEYVVFMLPVAEELDLKKCARAAGTKSLEMIHVKDIHKITGYIRGGCSPLGMKKDYRTFIDENVILQDRIYFSGGKIGVQIEMDPEDLIRFRHIETADLIKEK</sequence>
<dbReference type="Proteomes" id="UP000539953">
    <property type="component" value="Unassembled WGS sequence"/>
</dbReference>
<keyword evidence="7" id="KW-1185">Reference proteome</keyword>
<dbReference type="EC" id="4.2.-.-" evidence="4"/>
<dbReference type="EMBL" id="JACHHK010000004">
    <property type="protein sequence ID" value="MBB5183313.1"/>
    <property type="molecule type" value="Genomic_DNA"/>
</dbReference>
<evidence type="ECO:0000256" key="1">
    <source>
        <dbReference type="ARBA" id="ARBA00009798"/>
    </source>
</evidence>
<dbReference type="InterPro" id="IPR004369">
    <property type="entry name" value="Prolyl-tRNA_editing_YbaK/EbsC"/>
</dbReference>
<dbReference type="AlphaFoldDB" id="A0A7W8CXB5"/>
<dbReference type="InterPro" id="IPR007214">
    <property type="entry name" value="YbaK/aa-tRNA-synth-assoc-dom"/>
</dbReference>
<dbReference type="PANTHER" id="PTHR30411">
    <property type="entry name" value="CYTOPLASMIC PROTEIN"/>
    <property type="match status" value="1"/>
</dbReference>
<dbReference type="RefSeq" id="WP_183328607.1">
    <property type="nucleotide sequence ID" value="NZ_JACHHK010000004.1"/>
</dbReference>
<dbReference type="PANTHER" id="PTHR30411:SF0">
    <property type="entry name" value="CYS-TRNA(PRO)_CYS-TRNA(CYS) DEACYLASE YBAK"/>
    <property type="match status" value="1"/>
</dbReference>
<dbReference type="GO" id="GO:0006412">
    <property type="term" value="P:translation"/>
    <property type="evidence" value="ECO:0007669"/>
    <property type="project" value="UniProtKB-KW"/>
</dbReference>
<dbReference type="NCBIfam" id="TIGR00011">
    <property type="entry name" value="YbaK_EbsC"/>
    <property type="match status" value="1"/>
</dbReference>
<protein>
    <recommendedName>
        <fullName evidence="4">Cys-tRNA(Pro)/Cys-tRNA(Cys) deacylase</fullName>
        <ecNumber evidence="4">4.2.-.-</ecNumber>
    </recommendedName>
</protein>
<evidence type="ECO:0000313" key="7">
    <source>
        <dbReference type="Proteomes" id="UP000539953"/>
    </source>
</evidence>
<organism evidence="6 7">
    <name type="scientific">Catenisphaera adipataccumulans</name>
    <dbReference type="NCBI Taxonomy" id="700500"/>
    <lineage>
        <taxon>Bacteria</taxon>
        <taxon>Bacillati</taxon>
        <taxon>Bacillota</taxon>
        <taxon>Erysipelotrichia</taxon>
        <taxon>Erysipelotrichales</taxon>
        <taxon>Erysipelotrichaceae</taxon>
        <taxon>Catenisphaera</taxon>
    </lineage>
</organism>
<dbReference type="Pfam" id="PF04073">
    <property type="entry name" value="tRNA_edit"/>
    <property type="match status" value="1"/>
</dbReference>
<dbReference type="Gene3D" id="3.90.960.10">
    <property type="entry name" value="YbaK/aminoacyl-tRNA synthetase-associated domain"/>
    <property type="match status" value="1"/>
</dbReference>
<evidence type="ECO:0000259" key="5">
    <source>
        <dbReference type="Pfam" id="PF04073"/>
    </source>
</evidence>
<evidence type="ECO:0000256" key="2">
    <source>
        <dbReference type="ARBA" id="ARBA00022917"/>
    </source>
</evidence>
<name>A0A7W8CXB5_9FIRM</name>
<evidence type="ECO:0000256" key="4">
    <source>
        <dbReference type="PIRNR" id="PIRNR006181"/>
    </source>
</evidence>
<dbReference type="PIRSF" id="PIRSF006181">
    <property type="entry name" value="EbsC_YbaK"/>
    <property type="match status" value="1"/>
</dbReference>
<comment type="similarity">
    <text evidence="1 4">Belongs to the prolyl-tRNA editing family. YbaK/EbsC subfamily.</text>
</comment>
<comment type="caution">
    <text evidence="6">The sequence shown here is derived from an EMBL/GenBank/DDBJ whole genome shotgun (WGS) entry which is preliminary data.</text>
</comment>
<keyword evidence="2 4" id="KW-0648">Protein biosynthesis</keyword>
<keyword evidence="3 4" id="KW-0456">Lyase</keyword>
<evidence type="ECO:0000313" key="6">
    <source>
        <dbReference type="EMBL" id="MBB5183313.1"/>
    </source>
</evidence>
<dbReference type="GO" id="GO:0002161">
    <property type="term" value="F:aminoacyl-tRNA deacylase activity"/>
    <property type="evidence" value="ECO:0007669"/>
    <property type="project" value="InterPro"/>
</dbReference>
<reference evidence="6 7" key="1">
    <citation type="submission" date="2020-08" db="EMBL/GenBank/DDBJ databases">
        <title>Genomic Encyclopedia of Type Strains, Phase IV (KMG-IV): sequencing the most valuable type-strain genomes for metagenomic binning, comparative biology and taxonomic classification.</title>
        <authorList>
            <person name="Goeker M."/>
        </authorList>
    </citation>
    <scope>NUCLEOTIDE SEQUENCE [LARGE SCALE GENOMIC DNA]</scope>
    <source>
        <strain evidence="6 7">DSM 25799</strain>
    </source>
</reference>
<feature type="domain" description="YbaK/aminoacyl-tRNA synthetase-associated" evidence="5">
    <location>
        <begin position="37"/>
        <end position="149"/>
    </location>
</feature>